<dbReference type="InterPro" id="IPR036890">
    <property type="entry name" value="HATPase_C_sf"/>
</dbReference>
<dbReference type="OrthoDB" id="5241784at2"/>
<feature type="transmembrane region" description="Helical" evidence="6">
    <location>
        <begin position="66"/>
        <end position="86"/>
    </location>
</feature>
<keyword evidence="2 8" id="KW-0418">Kinase</keyword>
<feature type="compositionally biased region" description="Basic and acidic residues" evidence="5">
    <location>
        <begin position="426"/>
        <end position="435"/>
    </location>
</feature>
<proteinExistence type="predicted"/>
<feature type="region of interest" description="Disordered" evidence="5">
    <location>
        <begin position="405"/>
        <end position="435"/>
    </location>
</feature>
<dbReference type="PANTHER" id="PTHR24421">
    <property type="entry name" value="NITRATE/NITRITE SENSOR PROTEIN NARX-RELATED"/>
    <property type="match status" value="1"/>
</dbReference>
<dbReference type="GO" id="GO:0016020">
    <property type="term" value="C:membrane"/>
    <property type="evidence" value="ECO:0007669"/>
    <property type="project" value="InterPro"/>
</dbReference>
<keyword evidence="9" id="KW-1185">Reference proteome</keyword>
<evidence type="ECO:0000256" key="2">
    <source>
        <dbReference type="ARBA" id="ARBA00022777"/>
    </source>
</evidence>
<feature type="coiled-coil region" evidence="4">
    <location>
        <begin position="207"/>
        <end position="266"/>
    </location>
</feature>
<accession>A0A5J6Z9Q6</accession>
<dbReference type="KEGG" id="cuo:CUROG_01350"/>
<dbReference type="InterPro" id="IPR050482">
    <property type="entry name" value="Sensor_HK_TwoCompSys"/>
</dbReference>
<gene>
    <name evidence="8" type="primary">desK1</name>
    <name evidence="8" type="ORF">CUROG_01350</name>
</gene>
<keyword evidence="1 8" id="KW-0808">Transferase</keyword>
<dbReference type="InterPro" id="IPR011712">
    <property type="entry name" value="Sig_transdc_His_kin_sub3_dim/P"/>
</dbReference>
<dbReference type="Proteomes" id="UP000326711">
    <property type="component" value="Chromosome"/>
</dbReference>
<evidence type="ECO:0000259" key="7">
    <source>
        <dbReference type="Pfam" id="PF07730"/>
    </source>
</evidence>
<evidence type="ECO:0000256" key="3">
    <source>
        <dbReference type="ARBA" id="ARBA00023012"/>
    </source>
</evidence>
<organism evidence="8 9">
    <name type="scientific">Corynebacterium urogenitale</name>
    <dbReference type="NCBI Taxonomy" id="2487892"/>
    <lineage>
        <taxon>Bacteria</taxon>
        <taxon>Bacillati</taxon>
        <taxon>Actinomycetota</taxon>
        <taxon>Actinomycetes</taxon>
        <taxon>Mycobacteriales</taxon>
        <taxon>Corynebacteriaceae</taxon>
        <taxon>Corynebacterium</taxon>
    </lineage>
</organism>
<evidence type="ECO:0000313" key="9">
    <source>
        <dbReference type="Proteomes" id="UP000326711"/>
    </source>
</evidence>
<reference evidence="9" key="1">
    <citation type="submission" date="2019-10" db="EMBL/GenBank/DDBJ databases">
        <title>Complete genome sequence of Corynebacterium urogenitalis DSM 108747, isolated from the genital tract of a cow.</title>
        <authorList>
            <person name="Ruckert C."/>
            <person name="Ballas P."/>
            <person name="Wagener K."/>
            <person name="Drillich M."/>
            <person name="Kaempfer P."/>
            <person name="Busse H.-J."/>
            <person name="Ehling-Schulz M."/>
        </authorList>
    </citation>
    <scope>NUCLEOTIDE SEQUENCE [LARGE SCALE GENOMIC DNA]</scope>
    <source>
        <strain evidence="9">LMM 1652</strain>
    </source>
</reference>
<evidence type="ECO:0000256" key="5">
    <source>
        <dbReference type="SAM" id="MobiDB-lite"/>
    </source>
</evidence>
<dbReference type="Gene3D" id="3.30.565.10">
    <property type="entry name" value="Histidine kinase-like ATPase, C-terminal domain"/>
    <property type="match status" value="1"/>
</dbReference>
<sequence>MKKNSLSIAPWLAQPRASWRAIDDVQKVVLYSRWSVHFALVFFAFLDVLGWLTGSKDGQMMAEVGALPLLTVTVFGLLCAGCAVAVTELVPHLNVVQRRPVGPFVVAALGVHTVIWLLGIGLYLWAPGWRWSLIGIFAAGMATICCSWGVLPWLKMSWLLALIVGAVTTVFLWRQVGFFYLFASIFGLFVIRSTSWIVQVIKDLKSARDTEARLRVSEERLRFAQELHDTMGQHLAAISLKAQVARALAERNDARLDGELKQLQELAGQSSDEMRRVVRGYRAINLATELSGARELLESAGITISVEGVSTDIPTPARDLCAWLVRESATNILRHSSASHVSIVMTENSLCVENDGVNAEGLGSPGGLDVLRRKAEETGATLVYSLVDDRHRGLVFRLECDVSSVSSGIEPKDNSQQPSQRKPHDKPHDKPRERA</sequence>
<dbReference type="GO" id="GO:0000155">
    <property type="term" value="F:phosphorelay sensor kinase activity"/>
    <property type="evidence" value="ECO:0007669"/>
    <property type="project" value="InterPro"/>
</dbReference>
<evidence type="ECO:0000313" key="8">
    <source>
        <dbReference type="EMBL" id="QFQ01670.1"/>
    </source>
</evidence>
<keyword evidence="6" id="KW-0472">Membrane</keyword>
<dbReference type="PANTHER" id="PTHR24421:SF63">
    <property type="entry name" value="SENSOR HISTIDINE KINASE DESK"/>
    <property type="match status" value="1"/>
</dbReference>
<feature type="domain" description="Signal transduction histidine kinase subgroup 3 dimerisation and phosphoacceptor" evidence="7">
    <location>
        <begin position="219"/>
        <end position="283"/>
    </location>
</feature>
<evidence type="ECO:0000256" key="6">
    <source>
        <dbReference type="SAM" id="Phobius"/>
    </source>
</evidence>
<evidence type="ECO:0000256" key="4">
    <source>
        <dbReference type="SAM" id="Coils"/>
    </source>
</evidence>
<keyword evidence="6" id="KW-0812">Transmembrane</keyword>
<dbReference type="GO" id="GO:0046983">
    <property type="term" value="F:protein dimerization activity"/>
    <property type="evidence" value="ECO:0007669"/>
    <property type="project" value="InterPro"/>
</dbReference>
<keyword evidence="3" id="KW-0902">Two-component regulatory system</keyword>
<dbReference type="EMBL" id="CP045032">
    <property type="protein sequence ID" value="QFQ01670.1"/>
    <property type="molecule type" value="Genomic_DNA"/>
</dbReference>
<keyword evidence="6" id="KW-1133">Transmembrane helix</keyword>
<dbReference type="Pfam" id="PF07730">
    <property type="entry name" value="HisKA_3"/>
    <property type="match status" value="1"/>
</dbReference>
<feature type="transmembrane region" description="Helical" evidence="6">
    <location>
        <begin position="156"/>
        <end position="173"/>
    </location>
</feature>
<dbReference type="RefSeq" id="WP_151902142.1">
    <property type="nucleotide sequence ID" value="NZ_CP045032.1"/>
</dbReference>
<keyword evidence="4" id="KW-0175">Coiled coil</keyword>
<feature type="transmembrane region" description="Helical" evidence="6">
    <location>
        <begin position="178"/>
        <end position="198"/>
    </location>
</feature>
<name>A0A5J6Z9Q6_9CORY</name>
<dbReference type="EC" id="2.7.13.3" evidence="8"/>
<protein>
    <submittedName>
        <fullName evidence="8">Sensor histidine kinase DesK</fullName>
        <ecNumber evidence="8">2.7.13.3</ecNumber>
    </submittedName>
</protein>
<dbReference type="AlphaFoldDB" id="A0A5J6Z9Q6"/>
<dbReference type="Gene3D" id="1.20.5.1930">
    <property type="match status" value="1"/>
</dbReference>
<feature type="transmembrane region" description="Helical" evidence="6">
    <location>
        <begin position="133"/>
        <end position="150"/>
    </location>
</feature>
<feature type="transmembrane region" description="Helical" evidence="6">
    <location>
        <begin position="36"/>
        <end position="54"/>
    </location>
</feature>
<evidence type="ECO:0000256" key="1">
    <source>
        <dbReference type="ARBA" id="ARBA00022679"/>
    </source>
</evidence>
<feature type="transmembrane region" description="Helical" evidence="6">
    <location>
        <begin position="106"/>
        <end position="126"/>
    </location>
</feature>